<dbReference type="CDD" id="cd05154">
    <property type="entry name" value="ACAD10_11_N-like"/>
    <property type="match status" value="1"/>
</dbReference>
<dbReference type="RefSeq" id="WP_047858076.1">
    <property type="nucleotide sequence ID" value="NZ_CP011509.1"/>
</dbReference>
<dbReference type="InterPro" id="IPR008271">
    <property type="entry name" value="Ser/Thr_kinase_AS"/>
</dbReference>
<dbReference type="EMBL" id="CP011509">
    <property type="protein sequence ID" value="AKJ04201.1"/>
    <property type="molecule type" value="Genomic_DNA"/>
</dbReference>
<organism evidence="2 4">
    <name type="scientific">Archangium gephyra</name>
    <dbReference type="NCBI Taxonomy" id="48"/>
    <lineage>
        <taxon>Bacteria</taxon>
        <taxon>Pseudomonadati</taxon>
        <taxon>Myxococcota</taxon>
        <taxon>Myxococcia</taxon>
        <taxon>Myxococcales</taxon>
        <taxon>Cystobacterineae</taxon>
        <taxon>Archangiaceae</taxon>
        <taxon>Archangium</taxon>
    </lineage>
</organism>
<dbReference type="PANTHER" id="PTHR47829:SF1">
    <property type="entry name" value="HAD FAMILY PHOSPHATASE"/>
    <property type="match status" value="1"/>
</dbReference>
<dbReference type="SUPFAM" id="SSF56112">
    <property type="entry name" value="Protein kinase-like (PK-like)"/>
    <property type="match status" value="1"/>
</dbReference>
<dbReference type="GO" id="GO:0004672">
    <property type="term" value="F:protein kinase activity"/>
    <property type="evidence" value="ECO:0007669"/>
    <property type="project" value="InterPro"/>
</dbReference>
<name>A0AAC8TH50_9BACT</name>
<sequence>MSTPEWLDRTRTVRPGEELDAAWLEKYLAEKVPGLTGPLVVEQFPGGHSNLTYLLRMGGKELVLRRPPFGAKAIKAGHDMGREYRILSGLLPVYPKVPRPLVFLGENESPMGVSFYVMERVSGVILRAKPPKGLELTPELMRKLSENFVDNLVELHAVDWRAAGLGELGKPEGYLGRQVAGWTERYGKARTDDLPEMEQVAKWLAGNLPAELAPTLIHNDYKYDNLVLDPDRLPSIRAVLDWEMATIGDPLSDLGMALAYWAEASDPEERRALPFGPTMLPGNLTREELVARYAEKSGRDTRGLAFHYVLSLFKVSVIAQQIYSRFKQGLTKDERFAAMITGVRVLSRTAARAIETGAIRP</sequence>
<dbReference type="Proteomes" id="UP000256345">
    <property type="component" value="Unassembled WGS sequence"/>
</dbReference>
<reference evidence="2 4" key="1">
    <citation type="submission" date="2015-05" db="EMBL/GenBank/DDBJ databases">
        <title>Genome assembly of Archangium gephyra DSM 2261.</title>
        <authorList>
            <person name="Sharma G."/>
            <person name="Subramanian S."/>
        </authorList>
    </citation>
    <scope>NUCLEOTIDE SEQUENCE [LARGE SCALE GENOMIC DNA]</scope>
    <source>
        <strain evidence="2 4">DSM 2261</strain>
    </source>
</reference>
<dbReference type="PANTHER" id="PTHR47829">
    <property type="entry name" value="HYDROLASE, PUTATIVE (AFU_ORTHOLOGUE AFUA_1G12880)-RELATED"/>
    <property type="match status" value="1"/>
</dbReference>
<proteinExistence type="predicted"/>
<dbReference type="Proteomes" id="UP000035579">
    <property type="component" value="Chromosome"/>
</dbReference>
<evidence type="ECO:0000259" key="1">
    <source>
        <dbReference type="Pfam" id="PF01636"/>
    </source>
</evidence>
<keyword evidence="3" id="KW-0808">Transferase</keyword>
<dbReference type="PROSITE" id="PS00108">
    <property type="entry name" value="PROTEIN_KINASE_ST"/>
    <property type="match status" value="1"/>
</dbReference>
<reference evidence="3 5" key="2">
    <citation type="submission" date="2018-08" db="EMBL/GenBank/DDBJ databases">
        <title>Genomic Encyclopedia of Archaeal and Bacterial Type Strains, Phase II (KMG-II): from individual species to whole genera.</title>
        <authorList>
            <person name="Goeker M."/>
        </authorList>
    </citation>
    <scope>NUCLEOTIDE SEQUENCE [LARGE SCALE GENOMIC DNA]</scope>
    <source>
        <strain evidence="3 5">DSM 2261</strain>
    </source>
</reference>
<dbReference type="InterPro" id="IPR002575">
    <property type="entry name" value="Aminoglycoside_PTrfase"/>
</dbReference>
<accession>A0AAC8TH50</accession>
<gene>
    <name evidence="2" type="ORF">AA314_05827</name>
    <name evidence="3" type="ORF">ATI61_101706</name>
</gene>
<dbReference type="KEGG" id="age:AA314_05827"/>
<dbReference type="InterPro" id="IPR041726">
    <property type="entry name" value="ACAD10_11_N"/>
</dbReference>
<protein>
    <submittedName>
        <fullName evidence="2 3">Aminoglycoside phosphotransferase</fullName>
    </submittedName>
</protein>
<evidence type="ECO:0000313" key="5">
    <source>
        <dbReference type="Proteomes" id="UP000256345"/>
    </source>
</evidence>
<evidence type="ECO:0000313" key="4">
    <source>
        <dbReference type="Proteomes" id="UP000035579"/>
    </source>
</evidence>
<dbReference type="Pfam" id="PF01636">
    <property type="entry name" value="APH"/>
    <property type="match status" value="1"/>
</dbReference>
<dbReference type="InterPro" id="IPR052898">
    <property type="entry name" value="ACAD10-like"/>
</dbReference>
<dbReference type="AlphaFoldDB" id="A0AAC8TH50"/>
<dbReference type="Gene3D" id="3.30.200.20">
    <property type="entry name" value="Phosphorylase Kinase, domain 1"/>
    <property type="match status" value="1"/>
</dbReference>
<keyword evidence="3" id="KW-0418">Kinase</keyword>
<evidence type="ECO:0000313" key="2">
    <source>
        <dbReference type="EMBL" id="AKJ04201.1"/>
    </source>
</evidence>
<feature type="domain" description="Aminoglycoside phosphotransferase" evidence="1">
    <location>
        <begin position="41"/>
        <end position="273"/>
    </location>
</feature>
<evidence type="ECO:0000313" key="3">
    <source>
        <dbReference type="EMBL" id="REG37719.1"/>
    </source>
</evidence>
<dbReference type="EMBL" id="QUMU01000001">
    <property type="protein sequence ID" value="REG37719.1"/>
    <property type="molecule type" value="Genomic_DNA"/>
</dbReference>
<dbReference type="InterPro" id="IPR011009">
    <property type="entry name" value="Kinase-like_dom_sf"/>
</dbReference>
<keyword evidence="5" id="KW-1185">Reference proteome</keyword>
<dbReference type="Gene3D" id="3.90.1200.10">
    <property type="match status" value="1"/>
</dbReference>